<sequence length="464" mass="52137">MRDLQNKINTSDWKEINIEYLDDYINLKVPPACETLQLIPTPPLENVKSKIEKAFDFPIDSNTIEEIVQSQDKPINEVTVAIAVSDNTRPVPYNYEDDGNILSPILSRLERAGVTRENIKIIIGTGTHAPTSELWKKKTFGEKVFNNYQLIDHNCNSKDLISIGEVMGVPVQIDSNFIQADVHIVTGLVESHFMAGASGGRKAVCPGMVNLETTQVFHGPEFMANKNAENLIFKNNPCHEFALEVAKRVRVDFNVNVLINGEHQVCGIYTGDLEQSHQKAVAQLKAFSLAEIDKEYDIVLTHGGKGAVNHYQAIKGAWGAMAALKKDGHIILLAHNQDEEPIGSQHYKDLMKEFTKVGLGNFYPLICSDKWVFTHDQWEVQKWEQFFMRIGGFNQLIYCTTNISPEVLAELPGKSGYDFIADSQKDIRTMLQNAIYDCFTKKKNPSMAFIKEGPYVVLRKSTLA</sequence>
<evidence type="ECO:0000259" key="2">
    <source>
        <dbReference type="Pfam" id="PF21113"/>
    </source>
</evidence>
<dbReference type="Proteomes" id="UP000053467">
    <property type="component" value="Unassembled WGS sequence"/>
</dbReference>
<dbReference type="Gene3D" id="3.40.50.11440">
    <property type="match status" value="1"/>
</dbReference>
<name>A0A101I0N9_UNCT6</name>
<evidence type="ECO:0000313" key="4">
    <source>
        <dbReference type="Proteomes" id="UP000053467"/>
    </source>
</evidence>
<organism evidence="3 4">
    <name type="scientific">candidate division TA06 bacterium 34_109</name>
    <dbReference type="NCBI Taxonomy" id="1635277"/>
    <lineage>
        <taxon>Bacteria</taxon>
        <taxon>Bacteria division TA06</taxon>
    </lineage>
</organism>
<dbReference type="InterPro" id="IPR043166">
    <property type="entry name" value="LarA-like_C"/>
</dbReference>
<evidence type="ECO:0000259" key="1">
    <source>
        <dbReference type="Pfam" id="PF09861"/>
    </source>
</evidence>
<accession>A0A101I0N9</accession>
<reference evidence="4" key="1">
    <citation type="journal article" date="2015" name="MBio">
        <title>Genome-Resolved Metagenomic Analysis Reveals Roles for Candidate Phyla and Other Microbial Community Members in Biogeochemical Transformations in Oil Reservoirs.</title>
        <authorList>
            <person name="Hu P."/>
            <person name="Tom L."/>
            <person name="Singh A."/>
            <person name="Thomas B.C."/>
            <person name="Baker B.J."/>
            <person name="Piceno Y.M."/>
            <person name="Andersen G.L."/>
            <person name="Banfield J.F."/>
        </authorList>
    </citation>
    <scope>NUCLEOTIDE SEQUENCE [LARGE SCALE GENOMIC DNA]</scope>
</reference>
<dbReference type="AlphaFoldDB" id="A0A101I0N9"/>
<evidence type="ECO:0000313" key="3">
    <source>
        <dbReference type="EMBL" id="KUK85680.1"/>
    </source>
</evidence>
<dbReference type="PANTHER" id="PTHR33171:SF17">
    <property type="entry name" value="LARA-LIKE N-TERMINAL DOMAIN-CONTAINING PROTEIN"/>
    <property type="match status" value="1"/>
</dbReference>
<dbReference type="GO" id="GO:0050043">
    <property type="term" value="F:lactate racemase activity"/>
    <property type="evidence" value="ECO:0007669"/>
    <property type="project" value="InterPro"/>
</dbReference>
<feature type="domain" description="LarA-like N-terminal" evidence="1">
    <location>
        <begin position="24"/>
        <end position="228"/>
    </location>
</feature>
<dbReference type="InterPro" id="IPR048068">
    <property type="entry name" value="LarA-like"/>
</dbReference>
<feature type="domain" description="Lactate racemase C-terminal" evidence="2">
    <location>
        <begin position="296"/>
        <end position="411"/>
    </location>
</feature>
<gene>
    <name evidence="3" type="ORF">XE03_1945</name>
</gene>
<comment type="caution">
    <text evidence="3">The sequence shown here is derived from an EMBL/GenBank/DDBJ whole genome shotgun (WGS) entry which is preliminary data.</text>
</comment>
<dbReference type="InterPro" id="IPR048520">
    <property type="entry name" value="LarA_C"/>
</dbReference>
<dbReference type="Pfam" id="PF21113">
    <property type="entry name" value="LarA_C"/>
    <property type="match status" value="1"/>
</dbReference>
<dbReference type="EMBL" id="LGGX01000049">
    <property type="protein sequence ID" value="KUK85680.1"/>
    <property type="molecule type" value="Genomic_DNA"/>
</dbReference>
<dbReference type="InterPro" id="IPR018657">
    <property type="entry name" value="LarA-like_N"/>
</dbReference>
<dbReference type="Gene3D" id="3.90.226.30">
    <property type="match status" value="1"/>
</dbReference>
<protein>
    <submittedName>
        <fullName evidence="3">Uncharacterized protein</fullName>
    </submittedName>
</protein>
<proteinExistence type="predicted"/>
<dbReference type="Pfam" id="PF09861">
    <property type="entry name" value="Lar_N"/>
    <property type="match status" value="1"/>
</dbReference>
<dbReference type="PANTHER" id="PTHR33171">
    <property type="entry name" value="LAR_N DOMAIN-CONTAINING PROTEIN"/>
    <property type="match status" value="1"/>
</dbReference>